<reference evidence="1" key="2">
    <citation type="submission" date="2025-08" db="UniProtKB">
        <authorList>
            <consortium name="Ensembl"/>
        </authorList>
    </citation>
    <scope>IDENTIFICATION</scope>
</reference>
<keyword evidence="2" id="KW-1185">Reference proteome</keyword>
<name>A0A670III0_PODMU</name>
<proteinExistence type="predicted"/>
<dbReference type="GeneTree" id="ENSGT00990000214017"/>
<accession>A0A670III0</accession>
<sequence>MENLFNPLWSWLPRTIQLFQTRQNLIKGFRSFPGLPSHWLYGHADRLDFLIPPPCSHISCSGGGVLKTF</sequence>
<evidence type="ECO:0000313" key="2">
    <source>
        <dbReference type="Proteomes" id="UP000472272"/>
    </source>
</evidence>
<dbReference type="Ensembl" id="ENSPMRT00000012576.1">
    <property type="protein sequence ID" value="ENSPMRP00000011773.1"/>
    <property type="gene ID" value="ENSPMRG00000007878.1"/>
</dbReference>
<dbReference type="Proteomes" id="UP000472272">
    <property type="component" value="Chromosome 6"/>
</dbReference>
<reference evidence="1 2" key="1">
    <citation type="journal article" date="2019" name="Proc. Natl. Acad. Sci. U.S.A.">
        <title>Regulatory changes in pterin and carotenoid genes underlie balanced color polymorphisms in the wall lizard.</title>
        <authorList>
            <person name="Andrade P."/>
            <person name="Pinho C."/>
            <person name="Perez I de Lanuza G."/>
            <person name="Afonso S."/>
            <person name="Brejcha J."/>
            <person name="Rubin C.J."/>
            <person name="Wallerman O."/>
            <person name="Pereira P."/>
            <person name="Sabatino S.J."/>
            <person name="Bellati A."/>
            <person name="Pellitteri-Rosa D."/>
            <person name="Bosakova Z."/>
            <person name="Bunikis I."/>
            <person name="Carretero M.A."/>
            <person name="Feiner N."/>
            <person name="Marsik P."/>
            <person name="Pauperio F."/>
            <person name="Salvi D."/>
            <person name="Soler L."/>
            <person name="While G.M."/>
            <person name="Uller T."/>
            <person name="Font E."/>
            <person name="Andersson L."/>
            <person name="Carneiro M."/>
        </authorList>
    </citation>
    <scope>NUCLEOTIDE SEQUENCE</scope>
</reference>
<protein>
    <submittedName>
        <fullName evidence="1">Uncharacterized protein</fullName>
    </submittedName>
</protein>
<evidence type="ECO:0000313" key="1">
    <source>
        <dbReference type="Ensembl" id="ENSPMRP00000011773.1"/>
    </source>
</evidence>
<organism evidence="1 2">
    <name type="scientific">Podarcis muralis</name>
    <name type="common">Wall lizard</name>
    <name type="synonym">Lacerta muralis</name>
    <dbReference type="NCBI Taxonomy" id="64176"/>
    <lineage>
        <taxon>Eukaryota</taxon>
        <taxon>Metazoa</taxon>
        <taxon>Chordata</taxon>
        <taxon>Craniata</taxon>
        <taxon>Vertebrata</taxon>
        <taxon>Euteleostomi</taxon>
        <taxon>Lepidosauria</taxon>
        <taxon>Squamata</taxon>
        <taxon>Bifurcata</taxon>
        <taxon>Unidentata</taxon>
        <taxon>Episquamata</taxon>
        <taxon>Laterata</taxon>
        <taxon>Lacertibaenia</taxon>
        <taxon>Lacertidae</taxon>
        <taxon>Podarcis</taxon>
    </lineage>
</organism>
<dbReference type="AlphaFoldDB" id="A0A670III0"/>
<reference evidence="1" key="3">
    <citation type="submission" date="2025-09" db="UniProtKB">
        <authorList>
            <consortium name="Ensembl"/>
        </authorList>
    </citation>
    <scope>IDENTIFICATION</scope>
</reference>